<evidence type="ECO:0000313" key="3">
    <source>
        <dbReference type="Proteomes" id="UP001220022"/>
    </source>
</evidence>
<accession>A0ABT5Z8L9</accession>
<feature type="transmembrane region" description="Helical" evidence="1">
    <location>
        <begin position="118"/>
        <end position="139"/>
    </location>
</feature>
<keyword evidence="1" id="KW-0472">Membrane</keyword>
<comment type="caution">
    <text evidence="2">The sequence shown here is derived from an EMBL/GenBank/DDBJ whole genome shotgun (WGS) entry which is preliminary data.</text>
</comment>
<dbReference type="EMBL" id="JARHTQ010000030">
    <property type="protein sequence ID" value="MDF2260149.1"/>
    <property type="molecule type" value="Genomic_DNA"/>
</dbReference>
<protein>
    <recommendedName>
        <fullName evidence="4">DUF3592 domain-containing protein</fullName>
    </recommendedName>
</protein>
<keyword evidence="1" id="KW-0812">Transmembrane</keyword>
<reference evidence="2 3" key="1">
    <citation type="submission" date="2023-03" db="EMBL/GenBank/DDBJ databases">
        <title>Draft genome sequence of type strain Streptomyces ferralitis JCM 14344.</title>
        <authorList>
            <person name="Klaysubun C."/>
            <person name="Duangmal K."/>
        </authorList>
    </citation>
    <scope>NUCLEOTIDE SEQUENCE [LARGE SCALE GENOMIC DNA]</scope>
    <source>
        <strain evidence="2 3">JCM 14344</strain>
    </source>
</reference>
<sequence>MEAGVVVAVFAGLAGVCGAFAALVGILGLREIRRVRRFGVVAGALVKRPPGDASGEPWPPRPLLQFATEDDRVMEIVSPVPSTRRRPLRDGDTVLVSYDPADPRTVVVHRRERVGLEYGFIVVGSALLLACLALLAVAIS</sequence>
<keyword evidence="1" id="KW-1133">Transmembrane helix</keyword>
<proteinExistence type="predicted"/>
<dbReference type="RefSeq" id="WP_275820464.1">
    <property type="nucleotide sequence ID" value="NZ_BAAANM010000032.1"/>
</dbReference>
<evidence type="ECO:0000313" key="2">
    <source>
        <dbReference type="EMBL" id="MDF2260149.1"/>
    </source>
</evidence>
<dbReference type="Proteomes" id="UP001220022">
    <property type="component" value="Unassembled WGS sequence"/>
</dbReference>
<evidence type="ECO:0008006" key="4">
    <source>
        <dbReference type="Google" id="ProtNLM"/>
    </source>
</evidence>
<evidence type="ECO:0000256" key="1">
    <source>
        <dbReference type="SAM" id="Phobius"/>
    </source>
</evidence>
<name>A0ABT5Z8L9_9ACTN</name>
<gene>
    <name evidence="2" type="ORF">P2L57_31850</name>
</gene>
<organism evidence="2 3">
    <name type="scientific">Streptantibioticus ferralitis</name>
    <dbReference type="NCBI Taxonomy" id="236510"/>
    <lineage>
        <taxon>Bacteria</taxon>
        <taxon>Bacillati</taxon>
        <taxon>Actinomycetota</taxon>
        <taxon>Actinomycetes</taxon>
        <taxon>Kitasatosporales</taxon>
        <taxon>Streptomycetaceae</taxon>
        <taxon>Streptantibioticus</taxon>
    </lineage>
</organism>
<keyword evidence="3" id="KW-1185">Reference proteome</keyword>
<feature type="transmembrane region" description="Helical" evidence="1">
    <location>
        <begin position="6"/>
        <end position="29"/>
    </location>
</feature>